<evidence type="ECO:0000313" key="2">
    <source>
        <dbReference type="Proteomes" id="UP000789759"/>
    </source>
</evidence>
<dbReference type="Proteomes" id="UP000789759">
    <property type="component" value="Unassembled WGS sequence"/>
</dbReference>
<protein>
    <submittedName>
        <fullName evidence="1">7238_t:CDS:1</fullName>
    </submittedName>
</protein>
<reference evidence="1" key="1">
    <citation type="submission" date="2021-06" db="EMBL/GenBank/DDBJ databases">
        <authorList>
            <person name="Kallberg Y."/>
            <person name="Tangrot J."/>
            <person name="Rosling A."/>
        </authorList>
    </citation>
    <scope>NUCLEOTIDE SEQUENCE</scope>
    <source>
        <strain evidence="1">FL966</strain>
    </source>
</reference>
<gene>
    <name evidence="1" type="ORF">CPELLU_LOCUS16225</name>
</gene>
<proteinExistence type="predicted"/>
<dbReference type="OrthoDB" id="2385619at2759"/>
<accession>A0A9N9JE81</accession>
<evidence type="ECO:0000313" key="1">
    <source>
        <dbReference type="EMBL" id="CAG8777909.1"/>
    </source>
</evidence>
<sequence>MRYNTLLMSATFSKKNFSISISKSKEIYSITKFSNQTNWENKKTQVFFRTTANKYSRKINNEEDTNAEPILKSELTSKKFKLLEESDIPFVIFNNTNSSAVFGITEGMPPSSLFIANINYKMRFSSNVDNVILTGKTQLEKLGKGPRVERWIYDEKDV</sequence>
<organism evidence="1 2">
    <name type="scientific">Cetraspora pellucida</name>
    <dbReference type="NCBI Taxonomy" id="1433469"/>
    <lineage>
        <taxon>Eukaryota</taxon>
        <taxon>Fungi</taxon>
        <taxon>Fungi incertae sedis</taxon>
        <taxon>Mucoromycota</taxon>
        <taxon>Glomeromycotina</taxon>
        <taxon>Glomeromycetes</taxon>
        <taxon>Diversisporales</taxon>
        <taxon>Gigasporaceae</taxon>
        <taxon>Cetraspora</taxon>
    </lineage>
</organism>
<name>A0A9N9JE81_9GLOM</name>
<keyword evidence="2" id="KW-1185">Reference proteome</keyword>
<comment type="caution">
    <text evidence="1">The sequence shown here is derived from an EMBL/GenBank/DDBJ whole genome shotgun (WGS) entry which is preliminary data.</text>
</comment>
<dbReference type="EMBL" id="CAJVQA010023318">
    <property type="protein sequence ID" value="CAG8777909.1"/>
    <property type="molecule type" value="Genomic_DNA"/>
</dbReference>
<dbReference type="AlphaFoldDB" id="A0A9N9JE81"/>